<dbReference type="InterPro" id="IPR011009">
    <property type="entry name" value="Kinase-like_dom_sf"/>
</dbReference>
<organism evidence="1 2">
    <name type="scientific">Pseudallescheria apiosperma</name>
    <name type="common">Scedosporium apiospermum</name>
    <dbReference type="NCBI Taxonomy" id="563466"/>
    <lineage>
        <taxon>Eukaryota</taxon>
        <taxon>Fungi</taxon>
        <taxon>Dikarya</taxon>
        <taxon>Ascomycota</taxon>
        <taxon>Pezizomycotina</taxon>
        <taxon>Sordariomycetes</taxon>
        <taxon>Hypocreomycetidae</taxon>
        <taxon>Microascales</taxon>
        <taxon>Microascaceae</taxon>
        <taxon>Scedosporium</taxon>
    </lineage>
</organism>
<evidence type="ECO:0000313" key="1">
    <source>
        <dbReference type="EMBL" id="KEZ43305.1"/>
    </source>
</evidence>
<dbReference type="OrthoDB" id="4062651at2759"/>
<protein>
    <recommendedName>
        <fullName evidence="3">Protein kinase domain-containing protein</fullName>
    </recommendedName>
</protein>
<accession>A0A084G7J3</accession>
<dbReference type="Gene3D" id="1.10.510.10">
    <property type="entry name" value="Transferase(Phosphotransferase) domain 1"/>
    <property type="match status" value="1"/>
</dbReference>
<dbReference type="SUPFAM" id="SSF56112">
    <property type="entry name" value="Protein kinase-like (PK-like)"/>
    <property type="match status" value="1"/>
</dbReference>
<sequence length="244" mass="27603">MPSDELKVLHVAQYDDFYCTASYVYKGREFCILLCDDPPRPGYDEQNDIVTDYLEKIDDVSAHDGTNEEDNIRQDEYLRQAAEEIGEIVLPLLRELAPSLPVVEVPPTEADHSLYGTLEELLYPSIPECVKLQLVALNGRLTLADDHYGADIPTKGKPMTREEMEDIGPELEDSKHTVAELHKNDIIWGDAKPENVLIDEDDNAWVIDFGGGFTSPWVEYENRQSREGDLLALARIREKLLSSP</sequence>
<reference evidence="1 2" key="1">
    <citation type="journal article" date="2014" name="Genome Announc.">
        <title>Draft genome sequence of the pathogenic fungus Scedosporium apiospermum.</title>
        <authorList>
            <person name="Vandeputte P."/>
            <person name="Ghamrawi S."/>
            <person name="Rechenmann M."/>
            <person name="Iltis A."/>
            <person name="Giraud S."/>
            <person name="Fleury M."/>
            <person name="Thornton C."/>
            <person name="Delhaes L."/>
            <person name="Meyer W."/>
            <person name="Papon N."/>
            <person name="Bouchara J.P."/>
        </authorList>
    </citation>
    <scope>NUCLEOTIDE SEQUENCE [LARGE SCALE GENOMIC DNA]</scope>
    <source>
        <strain evidence="1 2">IHEM 14462</strain>
    </source>
</reference>
<evidence type="ECO:0008006" key="3">
    <source>
        <dbReference type="Google" id="ProtNLM"/>
    </source>
</evidence>
<dbReference type="RefSeq" id="XP_016643104.1">
    <property type="nucleotide sequence ID" value="XM_016787225.1"/>
</dbReference>
<dbReference type="Proteomes" id="UP000028545">
    <property type="component" value="Unassembled WGS sequence"/>
</dbReference>
<dbReference type="AlphaFoldDB" id="A0A084G7J3"/>
<name>A0A084G7J3_PSEDA</name>
<gene>
    <name evidence="1" type="ORF">SAPIO_CDS4749</name>
</gene>
<dbReference type="GeneID" id="27723821"/>
<dbReference type="OMA" id="WVEYENR"/>
<evidence type="ECO:0000313" key="2">
    <source>
        <dbReference type="Proteomes" id="UP000028545"/>
    </source>
</evidence>
<dbReference type="KEGG" id="sapo:SAPIO_CDS4749"/>
<dbReference type="EMBL" id="JOWA01000094">
    <property type="protein sequence ID" value="KEZ43305.1"/>
    <property type="molecule type" value="Genomic_DNA"/>
</dbReference>
<comment type="caution">
    <text evidence="1">The sequence shown here is derived from an EMBL/GenBank/DDBJ whole genome shotgun (WGS) entry which is preliminary data.</text>
</comment>
<proteinExistence type="predicted"/>
<dbReference type="HOGENOM" id="CLU_1138549_0_0_1"/>
<dbReference type="VEuPathDB" id="FungiDB:SAPIO_CDS4749"/>
<keyword evidence="2" id="KW-1185">Reference proteome</keyword>